<dbReference type="Pfam" id="PF02995">
    <property type="entry name" value="DUF229"/>
    <property type="match status" value="1"/>
</dbReference>
<dbReference type="AlphaFoldDB" id="A0A2C9MAY7"/>
<name>A0A2C9MAY7_BIOGL</name>
<dbReference type="CDD" id="cd16021">
    <property type="entry name" value="ALP_like"/>
    <property type="match status" value="1"/>
</dbReference>
<dbReference type="InterPro" id="IPR004245">
    <property type="entry name" value="DUF229"/>
</dbReference>
<dbReference type="Gene3D" id="3.40.720.10">
    <property type="entry name" value="Alkaline Phosphatase, subunit A"/>
    <property type="match status" value="1"/>
</dbReference>
<evidence type="ECO:0000256" key="1">
    <source>
        <dbReference type="SAM" id="Phobius"/>
    </source>
</evidence>
<dbReference type="GO" id="GO:0005615">
    <property type="term" value="C:extracellular space"/>
    <property type="evidence" value="ECO:0007669"/>
    <property type="project" value="TreeGrafter"/>
</dbReference>
<dbReference type="KEGG" id="bgt:106061960"/>
<dbReference type="EnsemblMetazoa" id="BGLB040426-RA">
    <property type="protein sequence ID" value="BGLB040426-PA"/>
    <property type="gene ID" value="BGLB040426"/>
</dbReference>
<evidence type="ECO:0000313" key="2">
    <source>
        <dbReference type="EnsemblMetazoa" id="BGLB040426-PA"/>
    </source>
</evidence>
<proteinExistence type="predicted"/>
<reference evidence="2" key="1">
    <citation type="submission" date="2020-05" db="UniProtKB">
        <authorList>
            <consortium name="EnsemblMetazoa"/>
        </authorList>
    </citation>
    <scope>IDENTIFICATION</scope>
    <source>
        <strain evidence="2">BB02</strain>
    </source>
</reference>
<dbReference type="FunFam" id="3.40.720.10:FF:000017">
    <property type="entry name" value="Predicted protein"/>
    <property type="match status" value="1"/>
</dbReference>
<dbReference type="PANTHER" id="PTHR10974">
    <property type="entry name" value="FI08016P-RELATED"/>
    <property type="match status" value="1"/>
</dbReference>
<dbReference type="VEuPathDB" id="VectorBase:BGLAX_048638"/>
<dbReference type="InterPro" id="IPR017850">
    <property type="entry name" value="Alkaline_phosphatase_core_sf"/>
</dbReference>
<dbReference type="OrthoDB" id="413313at2759"/>
<accession>A0A2C9MAY7</accession>
<dbReference type="SUPFAM" id="SSF53649">
    <property type="entry name" value="Alkaline phosphatase-like"/>
    <property type="match status" value="1"/>
</dbReference>
<dbReference type="STRING" id="6526.A0A2C9MAY7"/>
<keyword evidence="1" id="KW-0472">Membrane</keyword>
<dbReference type="VEuPathDB" id="VectorBase:BGLB040426"/>
<keyword evidence="1" id="KW-1133">Transmembrane helix</keyword>
<protein>
    <submittedName>
        <fullName evidence="2">Uncharacterized protein</fullName>
    </submittedName>
</protein>
<feature type="transmembrane region" description="Helical" evidence="1">
    <location>
        <begin position="12"/>
        <end position="36"/>
    </location>
</feature>
<organism evidence="2 3">
    <name type="scientific">Biomphalaria glabrata</name>
    <name type="common">Bloodfluke planorb</name>
    <name type="synonym">Freshwater snail</name>
    <dbReference type="NCBI Taxonomy" id="6526"/>
    <lineage>
        <taxon>Eukaryota</taxon>
        <taxon>Metazoa</taxon>
        <taxon>Spiralia</taxon>
        <taxon>Lophotrochozoa</taxon>
        <taxon>Mollusca</taxon>
        <taxon>Gastropoda</taxon>
        <taxon>Heterobranchia</taxon>
        <taxon>Euthyneura</taxon>
        <taxon>Panpulmonata</taxon>
        <taxon>Hygrophila</taxon>
        <taxon>Lymnaeoidea</taxon>
        <taxon>Planorbidae</taxon>
        <taxon>Biomphalaria</taxon>
    </lineage>
</organism>
<feature type="transmembrane region" description="Helical" evidence="1">
    <location>
        <begin position="43"/>
        <end position="59"/>
    </location>
</feature>
<dbReference type="Proteomes" id="UP000076420">
    <property type="component" value="Unassembled WGS sequence"/>
</dbReference>
<gene>
    <name evidence="2" type="primary">106061960</name>
</gene>
<keyword evidence="1" id="KW-0812">Transmembrane</keyword>
<sequence length="714" mass="82458">MFIGNHDSVVYTILFFFLFKYLKIVFFLSETVFTLLFRRLGRTLVLLLIVALVGLYFISKETGVHNMVKAFSLENKGQIKVAEMSDQITDYSKLTFTSCMFPDNNPFDPEVMKVAGLDKPTLLCNSALPDLTYLKENKLIVNKTKIKERFPTFNVTCKYQDITRQNDRDRSFAFSEFRKPFQESMELPSETEYILVLCEGTRNLNDNSSSQFNSSSKEKSKPEVLSRTYFAFIPKLDNLNEIEELLLRKRFVESSPSENMSVIMIGYDSVSRYHFMRAMNRTYDFLVNDLLSFDMIMHSQVGKNVMKGKKFGNEGRSAQETYQWWSDKKNADPFDHLWKDFERAGYRTFFSEDNPGIGAFNYLTPGFFKTPATHYSKSITFAIEQDELIRNASSHCIGNQPEVLFHLEYLKSFLDKFPRKPLYALLFFTRISHDDITMLRIIDDHVYSFFKKLKDSGHLNNTMMITFSDHGPRYGPIRHSHMGDVENRNPLLIFTLPTWFLHKYPDVAGNLKTNTGRLTSQYDIHATVRDLLYFRSTGDNPLPKTRHGMSLFQEVPRNRTCQDASVSEEFCLCNYQNFITVLPNSSIAHQVANKVVEAMNARLDHAKCESLKLHNVSEVYVLKVLNKLFKLVKTVFRIKVETVPGNGVFDATVHVEGISDWESWEQLSITHLNNVTVAEGLDRLNRYSGQSDCVSDPKIQLICYCKGLLKAKKL</sequence>
<evidence type="ECO:0000313" key="3">
    <source>
        <dbReference type="Proteomes" id="UP000076420"/>
    </source>
</evidence>
<dbReference type="PANTHER" id="PTHR10974:SF6">
    <property type="entry name" value="PROTEIN CBG19234"/>
    <property type="match status" value="1"/>
</dbReference>